<feature type="compositionally biased region" description="Basic residues" evidence="3">
    <location>
        <begin position="124"/>
        <end position="135"/>
    </location>
</feature>
<evidence type="ECO:0000256" key="1">
    <source>
        <dbReference type="ARBA" id="ARBA00023098"/>
    </source>
</evidence>
<feature type="compositionally biased region" description="Low complexity" evidence="3">
    <location>
        <begin position="203"/>
        <end position="213"/>
    </location>
</feature>
<evidence type="ECO:0000313" key="6">
    <source>
        <dbReference type="Proteomes" id="UP000054408"/>
    </source>
</evidence>
<keyword evidence="2" id="KW-0442">Lipid degradation</keyword>
<feature type="compositionally biased region" description="Low complexity" evidence="3">
    <location>
        <begin position="35"/>
        <end position="64"/>
    </location>
</feature>
<dbReference type="InterPro" id="IPR052580">
    <property type="entry name" value="Lipid_Hydrolase"/>
</dbReference>
<evidence type="ECO:0000313" key="5">
    <source>
        <dbReference type="EMBL" id="KNC50853.1"/>
    </source>
</evidence>
<dbReference type="SUPFAM" id="SSF52151">
    <property type="entry name" value="FabD/lysophospholipase-like"/>
    <property type="match status" value="1"/>
</dbReference>
<dbReference type="RefSeq" id="XP_013756805.1">
    <property type="nucleotide sequence ID" value="XM_013901351.1"/>
</dbReference>
<sequence length="822" mass="88326">MQPAGFAEPPEGPGATSVGGEWLDGSVSARRRSSSRGSRGLVHPISSPSPGKSSTPSSPSKSSPSPRPGRKRRNEDGDNNDIVAALAAAAASAGPTAGFVDNLTIDCYGSDTGTSIGELTPRRISARLRQQRRNKEKQASRVAPEAGSDKRQQKKAKQKKVSIGKGKGSESDWWSDDEGASGVAGHAEKSEPKTVGAVEAKGSASKSNSSSCSDTGTVQFARPVVDMTGLNEYHPSPAGYSDGYNGDAYEPEWMGTLEETAARCSSPGRTRYAKRIYSVAMPNVHLPAAAQSHSKRWISSHPQELVEAVAKSLPVSAYQSAPQSLNITLAASSIGDPLVGITPTGERVTRSAMAESRTIDWRELYQSSEKHRSAAKRYQEENPLAARSLSSPVRPVNPEYGYGAHGLSRGAVDRQQLLAEGIDLVFKGGGAKGNVFIGANQALIKRGLKHRRIVGTSAGAFNAMMLAIGVPPAELHRTILSDMRNNVGEVKPAMEAVMLDLPLPKDCPQEDREDSLVMKALRAISPPLVPQVVDSILQWGVVNMLFNHSQLFRLGHSVVELGGALVGEMVVHYLNDLMHEYYPEALGHIPEPTLEDLYQATAADLTVVAADVTNEQRLILNHRTAPNCPAAWAVRMSMALPAAYRYVVWREEWGLYMGGSEVIGARVVDGGIVDVFPLDLLLDSDPIVIHAMGREHEFKYEADMRPMIGFLIDDDLEVPDAPPPPHTESSGIVAAVTSFGPVKYLSGMLDTALSAGYHTIQEAFPDLVCPLPAQGYDTMELAMTAERLEALIAAGEAATDKFLDTVWPLTRKTRSPLRRIGI</sequence>
<dbReference type="AlphaFoldDB" id="A0A0L0DHS5"/>
<dbReference type="PANTHER" id="PTHR46394:SF1">
    <property type="entry name" value="PNPLA DOMAIN-CONTAINING PROTEIN"/>
    <property type="match status" value="1"/>
</dbReference>
<dbReference type="PANTHER" id="PTHR46394">
    <property type="entry name" value="ANNEXIN"/>
    <property type="match status" value="1"/>
</dbReference>
<evidence type="ECO:0000256" key="2">
    <source>
        <dbReference type="PROSITE-ProRule" id="PRU01161"/>
    </source>
</evidence>
<dbReference type="PROSITE" id="PS51635">
    <property type="entry name" value="PNPLA"/>
    <property type="match status" value="1"/>
</dbReference>
<dbReference type="Gene3D" id="3.40.1090.10">
    <property type="entry name" value="Cytosolic phospholipase A2 catalytic domain"/>
    <property type="match status" value="2"/>
</dbReference>
<feature type="active site" description="Nucleophile" evidence="2">
    <location>
        <position position="457"/>
    </location>
</feature>
<feature type="short sequence motif" description="GXSXG" evidence="2">
    <location>
        <begin position="455"/>
        <end position="459"/>
    </location>
</feature>
<dbReference type="EMBL" id="GL349462">
    <property type="protein sequence ID" value="KNC50853.1"/>
    <property type="molecule type" value="Genomic_DNA"/>
</dbReference>
<dbReference type="Proteomes" id="UP000054408">
    <property type="component" value="Unassembled WGS sequence"/>
</dbReference>
<reference evidence="5 6" key="1">
    <citation type="submission" date="2010-05" db="EMBL/GenBank/DDBJ databases">
        <title>The Genome Sequence of Thecamonas trahens ATCC 50062.</title>
        <authorList>
            <consortium name="The Broad Institute Genome Sequencing Platform"/>
            <person name="Russ C."/>
            <person name="Cuomo C."/>
            <person name="Shea T."/>
            <person name="Young S.K."/>
            <person name="Zeng Q."/>
            <person name="Koehrsen M."/>
            <person name="Haas B."/>
            <person name="Borodovsky M."/>
            <person name="Guigo R."/>
            <person name="Alvarado L."/>
            <person name="Berlin A."/>
            <person name="Bochicchio J."/>
            <person name="Borenstein D."/>
            <person name="Chapman S."/>
            <person name="Chen Z."/>
            <person name="Freedman E."/>
            <person name="Gellesch M."/>
            <person name="Goldberg J."/>
            <person name="Griggs A."/>
            <person name="Gujja S."/>
            <person name="Heilman E."/>
            <person name="Heiman D."/>
            <person name="Hepburn T."/>
            <person name="Howarth C."/>
            <person name="Jen D."/>
            <person name="Larson L."/>
            <person name="Mehta T."/>
            <person name="Park D."/>
            <person name="Pearson M."/>
            <person name="Roberts A."/>
            <person name="Saif S."/>
            <person name="Shenoy N."/>
            <person name="Sisk P."/>
            <person name="Stolte C."/>
            <person name="Sykes S."/>
            <person name="Thomson T."/>
            <person name="Walk T."/>
            <person name="White J."/>
            <person name="Yandava C."/>
            <person name="Burger G."/>
            <person name="Gray M.W."/>
            <person name="Holland P.W.H."/>
            <person name="King N."/>
            <person name="Lang F.B.F."/>
            <person name="Roger A.J."/>
            <person name="Ruiz-Trillo I."/>
            <person name="Lander E."/>
            <person name="Nusbaum C."/>
        </authorList>
    </citation>
    <scope>NUCLEOTIDE SEQUENCE [LARGE SCALE GENOMIC DNA]</scope>
    <source>
        <strain evidence="5 6">ATCC 50062</strain>
    </source>
</reference>
<feature type="short sequence motif" description="DGA/G" evidence="2">
    <location>
        <begin position="669"/>
        <end position="671"/>
    </location>
</feature>
<dbReference type="GO" id="GO:0016042">
    <property type="term" value="P:lipid catabolic process"/>
    <property type="evidence" value="ECO:0007669"/>
    <property type="project" value="UniProtKB-UniRule"/>
</dbReference>
<feature type="region of interest" description="Disordered" evidence="3">
    <location>
        <begin position="110"/>
        <end position="216"/>
    </location>
</feature>
<keyword evidence="2" id="KW-0378">Hydrolase</keyword>
<evidence type="ECO:0000256" key="3">
    <source>
        <dbReference type="SAM" id="MobiDB-lite"/>
    </source>
</evidence>
<feature type="compositionally biased region" description="Basic residues" evidence="3">
    <location>
        <begin position="152"/>
        <end position="162"/>
    </location>
</feature>
<feature type="domain" description="PNPLA" evidence="4">
    <location>
        <begin position="424"/>
        <end position="682"/>
    </location>
</feature>
<dbReference type="Pfam" id="PF01734">
    <property type="entry name" value="Patatin"/>
    <property type="match status" value="1"/>
</dbReference>
<name>A0A0L0DHS5_THETB</name>
<protein>
    <submittedName>
        <fullName evidence="5">Patatin</fullName>
    </submittedName>
</protein>
<keyword evidence="1 2" id="KW-0443">Lipid metabolism</keyword>
<dbReference type="GeneID" id="25565840"/>
<feature type="compositionally biased region" description="Low complexity" evidence="3">
    <location>
        <begin position="1"/>
        <end position="15"/>
    </location>
</feature>
<dbReference type="GO" id="GO:0016787">
    <property type="term" value="F:hydrolase activity"/>
    <property type="evidence" value="ECO:0007669"/>
    <property type="project" value="UniProtKB-UniRule"/>
</dbReference>
<dbReference type="InterPro" id="IPR002641">
    <property type="entry name" value="PNPLA_dom"/>
</dbReference>
<dbReference type="InterPro" id="IPR016035">
    <property type="entry name" value="Acyl_Trfase/lysoPLipase"/>
</dbReference>
<feature type="region of interest" description="Disordered" evidence="3">
    <location>
        <begin position="1"/>
        <end position="81"/>
    </location>
</feature>
<proteinExistence type="predicted"/>
<gene>
    <name evidence="5" type="ORF">AMSG_06757</name>
</gene>
<feature type="active site" description="Proton acceptor" evidence="2">
    <location>
        <position position="669"/>
    </location>
</feature>
<accession>A0A0L0DHS5</accession>
<keyword evidence="6" id="KW-1185">Reference proteome</keyword>
<organism evidence="5 6">
    <name type="scientific">Thecamonas trahens ATCC 50062</name>
    <dbReference type="NCBI Taxonomy" id="461836"/>
    <lineage>
        <taxon>Eukaryota</taxon>
        <taxon>Apusozoa</taxon>
        <taxon>Apusomonadida</taxon>
        <taxon>Apusomonadidae</taxon>
        <taxon>Thecamonas</taxon>
    </lineage>
</organism>
<evidence type="ECO:0000259" key="4">
    <source>
        <dbReference type="PROSITE" id="PS51635"/>
    </source>
</evidence>
<feature type="short sequence motif" description="GXGXXG" evidence="2">
    <location>
        <begin position="428"/>
        <end position="433"/>
    </location>
</feature>